<dbReference type="InterPro" id="IPR000210">
    <property type="entry name" value="BTB/POZ_dom"/>
</dbReference>
<dbReference type="EMBL" id="JAZHXJ010001065">
    <property type="protein sequence ID" value="KAL1845947.1"/>
    <property type="molecule type" value="Genomic_DNA"/>
</dbReference>
<keyword evidence="3" id="KW-1185">Reference proteome</keyword>
<dbReference type="Pfam" id="PF00651">
    <property type="entry name" value="BTB"/>
    <property type="match status" value="1"/>
</dbReference>
<dbReference type="PROSITE" id="PS50097">
    <property type="entry name" value="BTB"/>
    <property type="match status" value="1"/>
</dbReference>
<dbReference type="Proteomes" id="UP001586593">
    <property type="component" value="Unassembled WGS sequence"/>
</dbReference>
<feature type="domain" description="BTB" evidence="1">
    <location>
        <begin position="31"/>
        <end position="118"/>
    </location>
</feature>
<reference evidence="2 3" key="1">
    <citation type="journal article" date="2024" name="Commun. Biol.">
        <title>Comparative genomic analysis of thermophilic fungi reveals convergent evolutionary adaptations and gene losses.</title>
        <authorList>
            <person name="Steindorff A.S."/>
            <person name="Aguilar-Pontes M.V."/>
            <person name="Robinson A.J."/>
            <person name="Andreopoulos B."/>
            <person name="LaButti K."/>
            <person name="Kuo A."/>
            <person name="Mondo S."/>
            <person name="Riley R."/>
            <person name="Otillar R."/>
            <person name="Haridas S."/>
            <person name="Lipzen A."/>
            <person name="Grimwood J."/>
            <person name="Schmutz J."/>
            <person name="Clum A."/>
            <person name="Reid I.D."/>
            <person name="Moisan M.C."/>
            <person name="Butler G."/>
            <person name="Nguyen T.T.M."/>
            <person name="Dewar K."/>
            <person name="Conant G."/>
            <person name="Drula E."/>
            <person name="Henrissat B."/>
            <person name="Hansel C."/>
            <person name="Singer S."/>
            <person name="Hutchinson M.I."/>
            <person name="de Vries R.P."/>
            <person name="Natvig D.O."/>
            <person name="Powell A.J."/>
            <person name="Tsang A."/>
            <person name="Grigoriev I.V."/>
        </authorList>
    </citation>
    <scope>NUCLEOTIDE SEQUENCE [LARGE SCALE GENOMIC DNA]</scope>
    <source>
        <strain evidence="2 3">ATCC 24622</strain>
    </source>
</reference>
<name>A0ABR3VVG6_9PEZI</name>
<proteinExistence type="predicted"/>
<dbReference type="InterPro" id="IPR011333">
    <property type="entry name" value="SKP1/BTB/POZ_sf"/>
</dbReference>
<dbReference type="PANTHER" id="PTHR47843">
    <property type="entry name" value="BTB DOMAIN-CONTAINING PROTEIN-RELATED"/>
    <property type="match status" value="1"/>
</dbReference>
<accession>A0ABR3VVG6</accession>
<organism evidence="2 3">
    <name type="scientific">Phialemonium thermophilum</name>
    <dbReference type="NCBI Taxonomy" id="223376"/>
    <lineage>
        <taxon>Eukaryota</taxon>
        <taxon>Fungi</taxon>
        <taxon>Dikarya</taxon>
        <taxon>Ascomycota</taxon>
        <taxon>Pezizomycotina</taxon>
        <taxon>Sordariomycetes</taxon>
        <taxon>Sordariomycetidae</taxon>
        <taxon>Cephalothecales</taxon>
        <taxon>Cephalothecaceae</taxon>
        <taxon>Phialemonium</taxon>
    </lineage>
</organism>
<gene>
    <name evidence="2" type="ORF">VTK73DRAFT_389</name>
</gene>
<comment type="caution">
    <text evidence="2">The sequence shown here is derived from an EMBL/GenBank/DDBJ whole genome shotgun (WGS) entry which is preliminary data.</text>
</comment>
<evidence type="ECO:0000313" key="2">
    <source>
        <dbReference type="EMBL" id="KAL1845947.1"/>
    </source>
</evidence>
<dbReference type="Gene3D" id="3.30.710.10">
    <property type="entry name" value="Potassium Channel Kv1.1, Chain A"/>
    <property type="match status" value="1"/>
</dbReference>
<sequence>MAAFQDPKDELLGSLKRLTVLCSLYEDKTYSDLTITNGGQEYHVHRAIVCPRSSFFRAACNGSFKVSRCKRAEPKVWMGFMPPFTQLTTSGQQEARTGVIDLPDDNPAAVEVMVHYFYHLDYPAVPAAGRQSAQLDSVQDEVDPRVKMACDAQEQQALAASYAARGRRRHTRRTVSSEDDPPTEIVAAGGSRLLPLHVRVYVLADKYGISGLQGLARQRFIIAAHAHWISPEFPRAVEEVYASTAESDRGLREVVRGVLWSHRLLLRRPNMAELLRRLPGLAYDVLRLLYLHDGRTEQDPERELLYGPPYRRLSTSGAMHDPATGFSD</sequence>
<evidence type="ECO:0000259" key="1">
    <source>
        <dbReference type="PROSITE" id="PS50097"/>
    </source>
</evidence>
<protein>
    <recommendedName>
        <fullName evidence="1">BTB domain-containing protein</fullName>
    </recommendedName>
</protein>
<evidence type="ECO:0000313" key="3">
    <source>
        <dbReference type="Proteomes" id="UP001586593"/>
    </source>
</evidence>
<dbReference type="PANTHER" id="PTHR47843:SF5">
    <property type="entry name" value="BTB_POZ DOMAIN PROTEIN"/>
    <property type="match status" value="1"/>
</dbReference>
<dbReference type="SUPFAM" id="SSF54695">
    <property type="entry name" value="POZ domain"/>
    <property type="match status" value="1"/>
</dbReference>
<dbReference type="CDD" id="cd18186">
    <property type="entry name" value="BTB_POZ_ZBTB_KLHL-like"/>
    <property type="match status" value="1"/>
</dbReference>